<proteinExistence type="predicted"/>
<evidence type="ECO:0000313" key="4">
    <source>
        <dbReference type="Proteomes" id="UP000007241"/>
    </source>
</evidence>
<feature type="compositionally biased region" description="Polar residues" evidence="2">
    <location>
        <begin position="7"/>
        <end position="23"/>
    </location>
</feature>
<dbReference type="GeneID" id="18241942"/>
<keyword evidence="1" id="KW-0175">Coiled coil</keyword>
<name>F4NTY7_BATDJ</name>
<dbReference type="Proteomes" id="UP000007241">
    <property type="component" value="Unassembled WGS sequence"/>
</dbReference>
<dbReference type="InParanoid" id="F4NTY7"/>
<evidence type="ECO:0000313" key="3">
    <source>
        <dbReference type="EMBL" id="EGF84376.1"/>
    </source>
</evidence>
<accession>F4NTY7</accession>
<dbReference type="EMBL" id="GL882879">
    <property type="protein sequence ID" value="EGF84376.1"/>
    <property type="molecule type" value="Genomic_DNA"/>
</dbReference>
<dbReference type="RefSeq" id="XP_006676422.1">
    <property type="nucleotide sequence ID" value="XM_006676359.1"/>
</dbReference>
<evidence type="ECO:0000256" key="1">
    <source>
        <dbReference type="SAM" id="Coils"/>
    </source>
</evidence>
<protein>
    <submittedName>
        <fullName evidence="3">Uncharacterized protein</fullName>
    </submittedName>
</protein>
<feature type="coiled-coil region" evidence="1">
    <location>
        <begin position="581"/>
        <end position="643"/>
    </location>
</feature>
<feature type="coiled-coil region" evidence="1">
    <location>
        <begin position="455"/>
        <end position="545"/>
    </location>
</feature>
<keyword evidence="4" id="KW-1185">Reference proteome</keyword>
<dbReference type="OrthoDB" id="2138102at2759"/>
<reference evidence="3 4" key="1">
    <citation type="submission" date="2009-12" db="EMBL/GenBank/DDBJ databases">
        <title>The draft genome of Batrachochytrium dendrobatidis.</title>
        <authorList>
            <consortium name="US DOE Joint Genome Institute (JGI-PGF)"/>
            <person name="Kuo A."/>
            <person name="Salamov A."/>
            <person name="Schmutz J."/>
            <person name="Lucas S."/>
            <person name="Pitluck S."/>
            <person name="Rosenblum E."/>
            <person name="Stajich J."/>
            <person name="Eisen M."/>
            <person name="Grigoriev I.V."/>
        </authorList>
    </citation>
    <scope>NUCLEOTIDE SEQUENCE [LARGE SCALE GENOMIC DNA]</scope>
    <source>
        <strain evidence="4">JAM81 / FGSC 10211</strain>
    </source>
</reference>
<organism evidence="3 4">
    <name type="scientific">Batrachochytrium dendrobatidis (strain JAM81 / FGSC 10211)</name>
    <name type="common">Frog chytrid fungus</name>
    <dbReference type="NCBI Taxonomy" id="684364"/>
    <lineage>
        <taxon>Eukaryota</taxon>
        <taxon>Fungi</taxon>
        <taxon>Fungi incertae sedis</taxon>
        <taxon>Chytridiomycota</taxon>
        <taxon>Chytridiomycota incertae sedis</taxon>
        <taxon>Chytridiomycetes</taxon>
        <taxon>Rhizophydiales</taxon>
        <taxon>Rhizophydiales incertae sedis</taxon>
        <taxon>Batrachochytrium</taxon>
    </lineage>
</organism>
<dbReference type="HOGENOM" id="CLU_404882_0_0_1"/>
<dbReference type="AlphaFoldDB" id="F4NTY7"/>
<evidence type="ECO:0000256" key="2">
    <source>
        <dbReference type="SAM" id="MobiDB-lite"/>
    </source>
</evidence>
<gene>
    <name evidence="3" type="ORF">BATDEDRAFT_85088</name>
</gene>
<feature type="region of interest" description="Disordered" evidence="2">
    <location>
        <begin position="1"/>
        <end position="23"/>
    </location>
</feature>
<sequence length="679" mass="76672">MSKHTDNTSQSSKHTISFSRTGSLQNLERRNTISAVSFNLPTHATSLETRNRVYRVKSVELPSHASLAYQRRVSAAGLAPSKKKAQSEVKLQRAVSALSMYARPIHPSPPQIAWKWSTPAEKKLSTHSVVKNLPITRVYQEKLQLNNTNNLSIHLEKFANSIHSLKDLPKTLYRFLVGHLRSSVELVEKTIYEDDMKEIKCSFCNIVEDNLELFSVIKMWCSSQLTMMEIHKKRDRAISALVDQLEKLEEENLLFKNFVGSHSRYTPDHNVEIKVEQIVVAIKPSVLDKDTNTEEVFPPFTSEPHVSLTPQESAQSNLESFNLPRASIKPLSTNPNLLETSCIPSPILEPEVAQSADEKLDQSESLSNNLLLGKPSTKPGNIDVFDKACGTDRPIPLFRTTGVMVDLSHPFEAKYVQLSNDYAVLKEQKELSAIASQHAIAELTAGYQEKLSSIQETLEAKAQMLEAANIALSERVESLDTENKNYQFDISKNESEINEFKLQIAHYKKELEHLGKIQVTLQKDNESLKLNVKSAQSELKIAQELEKKWSMETEKAKSQFAAFQNQIHDFQGQLGVARIEQDAVQNDLELSRAKISELELKNCEFSAKIYRLEEKNSEMNTGLRSAVQEKQIVQEQNSQLEQHIANLMQFPETMIGPDFKLSGKAGAIKRDKLAITTYD</sequence>